<dbReference type="GeneID" id="93646648"/>
<dbReference type="VEuPathDB" id="MicrosporidiaDB:NEDG_00298"/>
<comment type="caution">
    <text evidence="1">The sequence shown here is derived from an EMBL/GenBank/DDBJ whole genome shotgun (WGS) entry which is preliminary data.</text>
</comment>
<proteinExistence type="predicted"/>
<dbReference type="RefSeq" id="XP_067545424.1">
    <property type="nucleotide sequence ID" value="XM_067687716.1"/>
</dbReference>
<sequence>MNYLLATTTPDELRGRMVLVNEYLGASADALLSEFLSHYKKHALISYYKRAEEYPTATAVSLLSEGLEKEVEEALANPGDLLIIDGWNLQSRDLPPPAQATVLLINRSVTKPEYASMYQAFAVISLKQLKTQALRFTGSACIQIREKSVEVELLFREGTGTYTPTQTPPASAAT</sequence>
<dbReference type="Proteomes" id="UP000185944">
    <property type="component" value="Unassembled WGS sequence"/>
</dbReference>
<evidence type="ECO:0000313" key="1">
    <source>
        <dbReference type="EMBL" id="OAG31823.1"/>
    </source>
</evidence>
<dbReference type="EMBL" id="LTDL01000014">
    <property type="protein sequence ID" value="OAG31823.1"/>
    <property type="molecule type" value="Genomic_DNA"/>
</dbReference>
<accession>A0A177EIM8</accession>
<evidence type="ECO:0000313" key="2">
    <source>
        <dbReference type="Proteomes" id="UP000185944"/>
    </source>
</evidence>
<organism evidence="1 2">
    <name type="scientific">Nematocida displodere</name>
    <dbReference type="NCBI Taxonomy" id="1805483"/>
    <lineage>
        <taxon>Eukaryota</taxon>
        <taxon>Fungi</taxon>
        <taxon>Fungi incertae sedis</taxon>
        <taxon>Microsporidia</taxon>
        <taxon>Nematocida</taxon>
    </lineage>
</organism>
<name>A0A177EIM8_9MICR</name>
<keyword evidence="2" id="KW-1185">Reference proteome</keyword>
<reference evidence="1 2" key="1">
    <citation type="submission" date="2016-02" db="EMBL/GenBank/DDBJ databases">
        <title>Discovery of a natural microsporidian pathogen with a broad tissue tropism in Caenorhabditis elegans.</title>
        <authorList>
            <person name="Luallen R.J."/>
            <person name="Reinke A.W."/>
            <person name="Tong L."/>
            <person name="Botts M.R."/>
            <person name="Felix M.-A."/>
            <person name="Troemel E.R."/>
        </authorList>
    </citation>
    <scope>NUCLEOTIDE SEQUENCE [LARGE SCALE GENOMIC DNA]</scope>
    <source>
        <strain evidence="1 2">JUm2807</strain>
    </source>
</reference>
<gene>
    <name evidence="1" type="ORF">NEDG_00298</name>
</gene>
<protein>
    <submittedName>
        <fullName evidence="1">Uncharacterized protein</fullName>
    </submittedName>
</protein>
<dbReference type="OrthoDB" id="2194000at2759"/>
<dbReference type="AlphaFoldDB" id="A0A177EIM8"/>